<evidence type="ECO:0000313" key="2">
    <source>
        <dbReference type="Proteomes" id="UP000054485"/>
    </source>
</evidence>
<gene>
    <name evidence="1" type="ORF">CY34DRAFT_813397</name>
</gene>
<reference evidence="1 2" key="1">
    <citation type="submission" date="2014-04" db="EMBL/GenBank/DDBJ databases">
        <authorList>
            <consortium name="DOE Joint Genome Institute"/>
            <person name="Kuo A."/>
            <person name="Ruytinx J."/>
            <person name="Rineau F."/>
            <person name="Colpaert J."/>
            <person name="Kohler A."/>
            <person name="Nagy L.G."/>
            <person name="Floudas D."/>
            <person name="Copeland A."/>
            <person name="Barry K.W."/>
            <person name="Cichocki N."/>
            <person name="Veneault-Fourrey C."/>
            <person name="LaButti K."/>
            <person name="Lindquist E.A."/>
            <person name="Lipzen A."/>
            <person name="Lundell T."/>
            <person name="Morin E."/>
            <person name="Murat C."/>
            <person name="Sun H."/>
            <person name="Tunlid A."/>
            <person name="Henrissat B."/>
            <person name="Grigoriev I.V."/>
            <person name="Hibbett D.S."/>
            <person name="Martin F."/>
            <person name="Nordberg H.P."/>
            <person name="Cantor M.N."/>
            <person name="Hua S.X."/>
        </authorList>
    </citation>
    <scope>NUCLEOTIDE SEQUENCE [LARGE SCALE GENOMIC DNA]</scope>
    <source>
        <strain evidence="1 2">UH-Slu-Lm8-n1</strain>
    </source>
</reference>
<dbReference type="InParanoid" id="A0A0C9ZWD0"/>
<sequence>MGSTLKCTSRYLKRCFINSLTEVTEDFSFQVLILLSLCPSPSIPNLPVMLVCDKGE</sequence>
<dbReference type="EMBL" id="KN835877">
    <property type="protein sequence ID" value="KIK33741.1"/>
    <property type="molecule type" value="Genomic_DNA"/>
</dbReference>
<name>A0A0C9ZWD0_9AGAM</name>
<proteinExistence type="predicted"/>
<protein>
    <submittedName>
        <fullName evidence="1">Uncharacterized protein</fullName>
    </submittedName>
</protein>
<organism evidence="1 2">
    <name type="scientific">Suillus luteus UH-Slu-Lm8-n1</name>
    <dbReference type="NCBI Taxonomy" id="930992"/>
    <lineage>
        <taxon>Eukaryota</taxon>
        <taxon>Fungi</taxon>
        <taxon>Dikarya</taxon>
        <taxon>Basidiomycota</taxon>
        <taxon>Agaricomycotina</taxon>
        <taxon>Agaricomycetes</taxon>
        <taxon>Agaricomycetidae</taxon>
        <taxon>Boletales</taxon>
        <taxon>Suillineae</taxon>
        <taxon>Suillaceae</taxon>
        <taxon>Suillus</taxon>
    </lineage>
</organism>
<dbReference type="Proteomes" id="UP000054485">
    <property type="component" value="Unassembled WGS sequence"/>
</dbReference>
<feature type="non-terminal residue" evidence="1">
    <location>
        <position position="56"/>
    </location>
</feature>
<accession>A0A0C9ZWD0</accession>
<reference evidence="2" key="2">
    <citation type="submission" date="2015-01" db="EMBL/GenBank/DDBJ databases">
        <title>Evolutionary Origins and Diversification of the Mycorrhizal Mutualists.</title>
        <authorList>
            <consortium name="DOE Joint Genome Institute"/>
            <consortium name="Mycorrhizal Genomics Consortium"/>
            <person name="Kohler A."/>
            <person name="Kuo A."/>
            <person name="Nagy L.G."/>
            <person name="Floudas D."/>
            <person name="Copeland A."/>
            <person name="Barry K.W."/>
            <person name="Cichocki N."/>
            <person name="Veneault-Fourrey C."/>
            <person name="LaButti K."/>
            <person name="Lindquist E.A."/>
            <person name="Lipzen A."/>
            <person name="Lundell T."/>
            <person name="Morin E."/>
            <person name="Murat C."/>
            <person name="Riley R."/>
            <person name="Ohm R."/>
            <person name="Sun H."/>
            <person name="Tunlid A."/>
            <person name="Henrissat B."/>
            <person name="Grigoriev I.V."/>
            <person name="Hibbett D.S."/>
            <person name="Martin F."/>
        </authorList>
    </citation>
    <scope>NUCLEOTIDE SEQUENCE [LARGE SCALE GENOMIC DNA]</scope>
    <source>
        <strain evidence="2">UH-Slu-Lm8-n1</strain>
    </source>
</reference>
<evidence type="ECO:0000313" key="1">
    <source>
        <dbReference type="EMBL" id="KIK33741.1"/>
    </source>
</evidence>
<dbReference type="HOGENOM" id="CLU_3020132_0_0_1"/>
<dbReference type="AlphaFoldDB" id="A0A0C9ZWD0"/>
<keyword evidence="2" id="KW-1185">Reference proteome</keyword>